<sequence length="112" mass="12616">MTLPFNPQPKSKATKSTRIKPTQKQMGDISPSVDAELKARSNGVCEMCGKAWATERAHLTGRKQLDWKTRVTDLLHLCTECHDWLDETPEGIRFRRLLANIINTILGGGERV</sequence>
<organism evidence="2 3">
    <name type="scientific">Paenibacillus apiarius</name>
    <dbReference type="NCBI Taxonomy" id="46240"/>
    <lineage>
        <taxon>Bacteria</taxon>
        <taxon>Bacillati</taxon>
        <taxon>Bacillota</taxon>
        <taxon>Bacilli</taxon>
        <taxon>Bacillales</taxon>
        <taxon>Paenibacillaceae</taxon>
        <taxon>Paenibacillus</taxon>
    </lineage>
</organism>
<dbReference type="Proteomes" id="UP001207626">
    <property type="component" value="Unassembled WGS sequence"/>
</dbReference>
<comment type="caution">
    <text evidence="2">The sequence shown here is derived from an EMBL/GenBank/DDBJ whole genome shotgun (WGS) entry which is preliminary data.</text>
</comment>
<evidence type="ECO:0008006" key="4">
    <source>
        <dbReference type="Google" id="ProtNLM"/>
    </source>
</evidence>
<reference evidence="2 3" key="1">
    <citation type="submission" date="2022-05" db="EMBL/GenBank/DDBJ databases">
        <title>Genome Sequencing of Bee-Associated Microbes.</title>
        <authorList>
            <person name="Dunlap C."/>
        </authorList>
    </citation>
    <scope>NUCLEOTIDE SEQUENCE [LARGE SCALE GENOMIC DNA]</scope>
    <source>
        <strain evidence="2 3">NRRL NRS-1438</strain>
    </source>
</reference>
<evidence type="ECO:0000256" key="1">
    <source>
        <dbReference type="SAM" id="MobiDB-lite"/>
    </source>
</evidence>
<evidence type="ECO:0000313" key="2">
    <source>
        <dbReference type="EMBL" id="MCY9521364.1"/>
    </source>
</evidence>
<evidence type="ECO:0000313" key="3">
    <source>
        <dbReference type="Proteomes" id="UP001207626"/>
    </source>
</evidence>
<proteinExistence type="predicted"/>
<gene>
    <name evidence="2" type="ORF">M5X09_17105</name>
</gene>
<name>A0ABT4DVJ0_9BACL</name>
<keyword evidence="3" id="KW-1185">Reference proteome</keyword>
<accession>A0ABT4DVJ0</accession>
<protein>
    <recommendedName>
        <fullName evidence="4">HNH endonuclease</fullName>
    </recommendedName>
</protein>
<dbReference type="EMBL" id="JAMDLW010000023">
    <property type="protein sequence ID" value="MCY9521364.1"/>
    <property type="molecule type" value="Genomic_DNA"/>
</dbReference>
<dbReference type="RefSeq" id="WP_268601402.1">
    <property type="nucleotide sequence ID" value="NZ_JAMDLV010000006.1"/>
</dbReference>
<feature type="region of interest" description="Disordered" evidence="1">
    <location>
        <begin position="1"/>
        <end position="31"/>
    </location>
</feature>